<proteinExistence type="predicted"/>
<evidence type="ECO:0000313" key="2">
    <source>
        <dbReference type="EMBL" id="KAK6173857.1"/>
    </source>
</evidence>
<dbReference type="SUPFAM" id="SSF55486">
    <property type="entry name" value="Metalloproteases ('zincins'), catalytic domain"/>
    <property type="match status" value="1"/>
</dbReference>
<dbReference type="GO" id="GO:0008237">
    <property type="term" value="F:metallopeptidase activity"/>
    <property type="evidence" value="ECO:0007669"/>
    <property type="project" value="InterPro"/>
</dbReference>
<protein>
    <submittedName>
        <fullName evidence="2">Uncharacterized protein</fullName>
    </submittedName>
</protein>
<organism evidence="2 3">
    <name type="scientific">Patella caerulea</name>
    <name type="common">Rayed Mediterranean limpet</name>
    <dbReference type="NCBI Taxonomy" id="87958"/>
    <lineage>
        <taxon>Eukaryota</taxon>
        <taxon>Metazoa</taxon>
        <taxon>Spiralia</taxon>
        <taxon>Lophotrochozoa</taxon>
        <taxon>Mollusca</taxon>
        <taxon>Gastropoda</taxon>
        <taxon>Patellogastropoda</taxon>
        <taxon>Patelloidea</taxon>
        <taxon>Patellidae</taxon>
        <taxon>Patella</taxon>
    </lineage>
</organism>
<comment type="caution">
    <text evidence="2">The sequence shown here is derived from an EMBL/GenBank/DDBJ whole genome shotgun (WGS) entry which is preliminary data.</text>
</comment>
<keyword evidence="1" id="KW-0732">Signal</keyword>
<dbReference type="InterPro" id="IPR024079">
    <property type="entry name" value="MetalloPept_cat_dom_sf"/>
</dbReference>
<feature type="chain" id="PRO_5042901476" evidence="1">
    <location>
        <begin position="17"/>
        <end position="305"/>
    </location>
</feature>
<dbReference type="EMBL" id="JAZGQO010000011">
    <property type="protein sequence ID" value="KAK6173857.1"/>
    <property type="molecule type" value="Genomic_DNA"/>
</dbReference>
<accession>A0AAN8JAQ5</accession>
<evidence type="ECO:0000313" key="3">
    <source>
        <dbReference type="Proteomes" id="UP001347796"/>
    </source>
</evidence>
<feature type="signal peptide" evidence="1">
    <location>
        <begin position="1"/>
        <end position="16"/>
    </location>
</feature>
<gene>
    <name evidence="2" type="ORF">SNE40_017241</name>
</gene>
<dbReference type="Gene3D" id="3.40.390.10">
    <property type="entry name" value="Collagenase (Catalytic Domain)"/>
    <property type="match status" value="1"/>
</dbReference>
<dbReference type="AlphaFoldDB" id="A0AAN8JAQ5"/>
<evidence type="ECO:0000256" key="1">
    <source>
        <dbReference type="SAM" id="SignalP"/>
    </source>
</evidence>
<reference evidence="2 3" key="1">
    <citation type="submission" date="2024-01" db="EMBL/GenBank/DDBJ databases">
        <title>The genome of the rayed Mediterranean limpet Patella caerulea (Linnaeus, 1758).</title>
        <authorList>
            <person name="Anh-Thu Weber A."/>
            <person name="Halstead-Nussloch G."/>
        </authorList>
    </citation>
    <scope>NUCLEOTIDE SEQUENCE [LARGE SCALE GENOMIC DNA]</scope>
    <source>
        <strain evidence="2">AATW-2023a</strain>
        <tissue evidence="2">Whole specimen</tissue>
    </source>
</reference>
<keyword evidence="3" id="KW-1185">Reference proteome</keyword>
<dbReference type="Proteomes" id="UP001347796">
    <property type="component" value="Unassembled WGS sequence"/>
</dbReference>
<name>A0AAN8JAQ5_PATCE</name>
<sequence length="305" mass="34018">MWCLLLLVGFFNQALSVPEDVLYTTGNLSPQDYEYLRGLPTPRASAGGYKYKYVSNDGVIHTSKPRSQHTVQVAATLRTSEKGHYEAALICSYMVRHMPTTVFERLATRSTGIGIFAHGEGLSSYPEMAHTKDSAACRGRCGGSCKATCTFDGRKWDTVAGSGGSRALVLEDNVLCLSNDPYRHKYNVLIHEFGHNIKFFGAEQAYLSKLTAAFANAKNHHIYGPSYALSNEDEYFAEGTSGWFNVNHQNYDGGLTECNHRFCKDEIEARLNIKQHTPDLFEILNHIYDNGNMNLRSGLKVCQSF</sequence>